<organism evidence="7 8">
    <name type="scientific">Maribellus comscasis</name>
    <dbReference type="NCBI Taxonomy" id="2681766"/>
    <lineage>
        <taxon>Bacteria</taxon>
        <taxon>Pseudomonadati</taxon>
        <taxon>Bacteroidota</taxon>
        <taxon>Bacteroidia</taxon>
        <taxon>Marinilabiliales</taxon>
        <taxon>Prolixibacteraceae</taxon>
        <taxon>Maribellus</taxon>
    </lineage>
</organism>
<dbReference type="PANTHER" id="PTHR30086">
    <property type="entry name" value="ARGININE EXPORTER PROTEIN ARGO"/>
    <property type="match status" value="1"/>
</dbReference>
<feature type="transmembrane region" description="Helical" evidence="6">
    <location>
        <begin position="187"/>
        <end position="205"/>
    </location>
</feature>
<feature type="transmembrane region" description="Helical" evidence="6">
    <location>
        <begin position="149"/>
        <end position="175"/>
    </location>
</feature>
<keyword evidence="2" id="KW-1003">Cell membrane</keyword>
<protein>
    <submittedName>
        <fullName evidence="7">LysE family translocator</fullName>
    </submittedName>
</protein>
<keyword evidence="5 6" id="KW-0472">Membrane</keyword>
<accession>A0A6I6K2W4</accession>
<feature type="transmembrane region" description="Helical" evidence="6">
    <location>
        <begin position="6"/>
        <end position="29"/>
    </location>
</feature>
<evidence type="ECO:0000313" key="8">
    <source>
        <dbReference type="Proteomes" id="UP000428260"/>
    </source>
</evidence>
<dbReference type="Pfam" id="PF01810">
    <property type="entry name" value="LysE"/>
    <property type="match status" value="1"/>
</dbReference>
<sequence>MADIQNLLLFIGLSWILIVTPGPDLIYVLTKGISTGKKAGLISAFGVTLGIFVHTILAALGLSVILRTSALAFMIVKVVGAGYLIYLGIRTLINKDELILNKEKQTSTRKIFTQGLLSNTLNPKVALFFMAFLPQFIKTDGTEISPVPFLVLGSVFALFTMIFLTTLGYFSGAVGHYLKTKESVSKWIKNVSGSILVLLGIRLAFMHQK</sequence>
<gene>
    <name evidence="7" type="ORF">GM418_25315</name>
</gene>
<comment type="subcellular location">
    <subcellularLocation>
        <location evidence="1">Cell membrane</location>
        <topology evidence="1">Multi-pass membrane protein</topology>
    </subcellularLocation>
</comment>
<evidence type="ECO:0000256" key="5">
    <source>
        <dbReference type="ARBA" id="ARBA00023136"/>
    </source>
</evidence>
<feature type="transmembrane region" description="Helical" evidence="6">
    <location>
        <begin position="71"/>
        <end position="93"/>
    </location>
</feature>
<keyword evidence="4 6" id="KW-1133">Transmembrane helix</keyword>
<evidence type="ECO:0000256" key="4">
    <source>
        <dbReference type="ARBA" id="ARBA00022989"/>
    </source>
</evidence>
<dbReference type="KEGG" id="mcos:GM418_25315"/>
<proteinExistence type="predicted"/>
<keyword evidence="3 6" id="KW-0812">Transmembrane</keyword>
<dbReference type="GO" id="GO:0015171">
    <property type="term" value="F:amino acid transmembrane transporter activity"/>
    <property type="evidence" value="ECO:0007669"/>
    <property type="project" value="TreeGrafter"/>
</dbReference>
<dbReference type="PIRSF" id="PIRSF006324">
    <property type="entry name" value="LeuE"/>
    <property type="match status" value="1"/>
</dbReference>
<dbReference type="Proteomes" id="UP000428260">
    <property type="component" value="Chromosome"/>
</dbReference>
<dbReference type="EMBL" id="CP046401">
    <property type="protein sequence ID" value="QGY46857.1"/>
    <property type="molecule type" value="Genomic_DNA"/>
</dbReference>
<feature type="transmembrane region" description="Helical" evidence="6">
    <location>
        <begin position="41"/>
        <end position="65"/>
    </location>
</feature>
<evidence type="ECO:0000313" key="7">
    <source>
        <dbReference type="EMBL" id="QGY46857.1"/>
    </source>
</evidence>
<dbReference type="InterPro" id="IPR001123">
    <property type="entry name" value="LeuE-type"/>
</dbReference>
<evidence type="ECO:0000256" key="3">
    <source>
        <dbReference type="ARBA" id="ARBA00022692"/>
    </source>
</evidence>
<reference evidence="7 8" key="1">
    <citation type="submission" date="2019-11" db="EMBL/GenBank/DDBJ databases">
        <authorList>
            <person name="Zheng R.K."/>
            <person name="Sun C.M."/>
        </authorList>
    </citation>
    <scope>NUCLEOTIDE SEQUENCE [LARGE SCALE GENOMIC DNA]</scope>
    <source>
        <strain evidence="7 8">WC007</strain>
    </source>
</reference>
<keyword evidence="8" id="KW-1185">Reference proteome</keyword>
<evidence type="ECO:0000256" key="6">
    <source>
        <dbReference type="SAM" id="Phobius"/>
    </source>
</evidence>
<dbReference type="AlphaFoldDB" id="A0A6I6K2W4"/>
<name>A0A6I6K2W4_9BACT</name>
<dbReference type="PANTHER" id="PTHR30086:SF20">
    <property type="entry name" value="ARGININE EXPORTER PROTEIN ARGO-RELATED"/>
    <property type="match status" value="1"/>
</dbReference>
<dbReference type="GO" id="GO:0005886">
    <property type="term" value="C:plasma membrane"/>
    <property type="evidence" value="ECO:0007669"/>
    <property type="project" value="UniProtKB-SubCell"/>
</dbReference>
<dbReference type="RefSeq" id="WP_158870165.1">
    <property type="nucleotide sequence ID" value="NZ_CP046401.1"/>
</dbReference>
<evidence type="ECO:0000256" key="1">
    <source>
        <dbReference type="ARBA" id="ARBA00004651"/>
    </source>
</evidence>
<evidence type="ECO:0000256" key="2">
    <source>
        <dbReference type="ARBA" id="ARBA00022475"/>
    </source>
</evidence>